<keyword evidence="1" id="KW-0812">Transmembrane</keyword>
<feature type="transmembrane region" description="Helical" evidence="1">
    <location>
        <begin position="44"/>
        <end position="65"/>
    </location>
</feature>
<organism evidence="2 3">
    <name type="scientific">Bacillus taeanensis</name>
    <dbReference type="NCBI Taxonomy" id="273032"/>
    <lineage>
        <taxon>Bacteria</taxon>
        <taxon>Bacillati</taxon>
        <taxon>Bacillota</taxon>
        <taxon>Bacilli</taxon>
        <taxon>Bacillales</taxon>
        <taxon>Bacillaceae</taxon>
        <taxon>Bacillus</taxon>
    </lineage>
</organism>
<evidence type="ECO:0008006" key="4">
    <source>
        <dbReference type="Google" id="ProtNLM"/>
    </source>
</evidence>
<gene>
    <name evidence="2" type="ORF">DS031_02695</name>
</gene>
<evidence type="ECO:0000313" key="2">
    <source>
        <dbReference type="EMBL" id="RBW70924.1"/>
    </source>
</evidence>
<name>A0A366Y3G8_9BACI</name>
<proteinExistence type="predicted"/>
<dbReference type="NCBIfam" id="NF033684">
    <property type="entry name" value="suffix_2_RND"/>
    <property type="match status" value="1"/>
</dbReference>
<keyword evidence="1" id="KW-0472">Membrane</keyword>
<reference evidence="2 3" key="1">
    <citation type="submission" date="2018-07" db="EMBL/GenBank/DDBJ databases">
        <title>Lottiidibacillus patelloidae gen. nov., sp. nov., isolated from the intestinal tract of a marine limpet and the reclassification of B. taeanensis BH030017T, B. algicola KMM 3737T and B. hwajinpoensis SW-72T as genus Lottiidibacillus.</title>
        <authorList>
            <person name="Liu R."/>
            <person name="Huang Z."/>
        </authorList>
    </citation>
    <scope>NUCLEOTIDE SEQUENCE [LARGE SCALE GENOMIC DNA]</scope>
    <source>
        <strain evidence="2 3">BH030017</strain>
    </source>
</reference>
<keyword evidence="3" id="KW-1185">Reference proteome</keyword>
<sequence length="99" mass="10973">MSKPLNKKKSTIYKIGISSVIVSFIVWISPLLAPFLPLSTKGKWVFTTGALILAELLFWVGAVIVGKEAAMKIKKYLNPRNWKKQKSAVLQQGGEKNEG</sequence>
<comment type="caution">
    <text evidence="2">The sequence shown here is derived from an EMBL/GenBank/DDBJ whole genome shotgun (WGS) entry which is preliminary data.</text>
</comment>
<evidence type="ECO:0000256" key="1">
    <source>
        <dbReference type="SAM" id="Phobius"/>
    </source>
</evidence>
<dbReference type="RefSeq" id="WP_113804402.1">
    <property type="nucleotide sequence ID" value="NZ_QOCW01000002.1"/>
</dbReference>
<dbReference type="AlphaFoldDB" id="A0A366Y3G8"/>
<dbReference type="EMBL" id="QOCW01000002">
    <property type="protein sequence ID" value="RBW70924.1"/>
    <property type="molecule type" value="Genomic_DNA"/>
</dbReference>
<keyword evidence="1" id="KW-1133">Transmembrane helix</keyword>
<evidence type="ECO:0000313" key="3">
    <source>
        <dbReference type="Proteomes" id="UP000253314"/>
    </source>
</evidence>
<dbReference type="Proteomes" id="UP000253314">
    <property type="component" value="Unassembled WGS sequence"/>
</dbReference>
<accession>A0A366Y3G8</accession>
<protein>
    <recommendedName>
        <fullName evidence="4">Transporter suffix domain-containing protein</fullName>
    </recommendedName>
</protein>
<dbReference type="InterPro" id="IPR047961">
    <property type="entry name" value="Transp_suffix-like"/>
</dbReference>
<feature type="transmembrane region" description="Helical" evidence="1">
    <location>
        <begin position="12"/>
        <end position="32"/>
    </location>
</feature>